<proteinExistence type="predicted"/>
<dbReference type="InterPro" id="IPR044068">
    <property type="entry name" value="CB"/>
</dbReference>
<evidence type="ECO:0000313" key="2">
    <source>
        <dbReference type="EMBL" id="GAH65074.1"/>
    </source>
</evidence>
<feature type="non-terminal residue" evidence="2">
    <location>
        <position position="40"/>
    </location>
</feature>
<protein>
    <recommendedName>
        <fullName evidence="1">Core-binding (CB) domain-containing protein</fullName>
    </recommendedName>
</protein>
<comment type="caution">
    <text evidence="2">The sequence shown here is derived from an EMBL/GenBank/DDBJ whole genome shotgun (WGS) entry which is preliminary data.</text>
</comment>
<name>X1IG36_9ZZZZ</name>
<reference evidence="2" key="1">
    <citation type="journal article" date="2014" name="Front. Microbiol.">
        <title>High frequency of phylogenetically diverse reductive dehalogenase-homologous genes in deep subseafloor sedimentary metagenomes.</title>
        <authorList>
            <person name="Kawai M."/>
            <person name="Futagami T."/>
            <person name="Toyoda A."/>
            <person name="Takaki Y."/>
            <person name="Nishi S."/>
            <person name="Hori S."/>
            <person name="Arai W."/>
            <person name="Tsubouchi T."/>
            <person name="Morono Y."/>
            <person name="Uchiyama I."/>
            <person name="Ito T."/>
            <person name="Fujiyama A."/>
            <person name="Inagaki F."/>
            <person name="Takami H."/>
        </authorList>
    </citation>
    <scope>NUCLEOTIDE SEQUENCE</scope>
    <source>
        <strain evidence="2">Expedition CK06-06</strain>
    </source>
</reference>
<organism evidence="2">
    <name type="scientific">marine sediment metagenome</name>
    <dbReference type="NCBI Taxonomy" id="412755"/>
    <lineage>
        <taxon>unclassified sequences</taxon>
        <taxon>metagenomes</taxon>
        <taxon>ecological metagenomes</taxon>
    </lineage>
</organism>
<feature type="domain" description="Core-binding (CB)" evidence="1">
    <location>
        <begin position="3"/>
        <end position="40"/>
    </location>
</feature>
<gene>
    <name evidence="2" type="ORF">S03H2_40813</name>
</gene>
<dbReference type="AlphaFoldDB" id="X1IG36"/>
<evidence type="ECO:0000259" key="1">
    <source>
        <dbReference type="PROSITE" id="PS51900"/>
    </source>
</evidence>
<dbReference type="EMBL" id="BARU01025321">
    <property type="protein sequence ID" value="GAH65074.1"/>
    <property type="molecule type" value="Genomic_DNA"/>
</dbReference>
<sequence length="40" mass="4824">MKKELNPLAKDFYNYLKYDKSPGTAYNYSRIVNKFLKFVD</sequence>
<accession>X1IG36</accession>
<dbReference type="PROSITE" id="PS51900">
    <property type="entry name" value="CB"/>
    <property type="match status" value="1"/>
</dbReference>